<evidence type="ECO:0000313" key="1">
    <source>
        <dbReference type="EMBL" id="KLO08655.1"/>
    </source>
</evidence>
<accession>A0A0H2R9W9</accession>
<keyword evidence="2" id="KW-1185">Reference proteome</keyword>
<name>A0A0H2R9W9_9AGAM</name>
<sequence>MGGNAFKFLGENAFPRIPPTTYKALKEHLSAKLSALFEFVGTPAEAPEKTSHGDIDIIVANPLVELSGEQVKCELKAQHAILAAGNRTSNFALPSDEDGKFYQVDVHVCKDREEWDRIMFFHSYGDLGMILGVLARTNGLRLGSNGLKVVAPHEAEALPPAFQLSESFPDILRFYGLSIDDWKTGFPTKQAVFEWVTTSRLCDPRRVKDPSNSSREKMLRDREMYQAYLEYCRSIQQSSTLNCSISSKPTDIVREALRFFNKETEYDGIVNANRRRIALKNTFSGQLVMEWTGTSGLRVRDIMNGVRARLSDDEIIQTDKEALKSIVMQIAEELENND</sequence>
<organism evidence="1 2">
    <name type="scientific">Schizopora paradoxa</name>
    <dbReference type="NCBI Taxonomy" id="27342"/>
    <lineage>
        <taxon>Eukaryota</taxon>
        <taxon>Fungi</taxon>
        <taxon>Dikarya</taxon>
        <taxon>Basidiomycota</taxon>
        <taxon>Agaricomycotina</taxon>
        <taxon>Agaricomycetes</taxon>
        <taxon>Hymenochaetales</taxon>
        <taxon>Schizoporaceae</taxon>
        <taxon>Schizopora</taxon>
    </lineage>
</organism>
<dbReference type="OrthoDB" id="4708870at2759"/>
<dbReference type="Proteomes" id="UP000053477">
    <property type="component" value="Unassembled WGS sequence"/>
</dbReference>
<reference evidence="1 2" key="1">
    <citation type="submission" date="2015-04" db="EMBL/GenBank/DDBJ databases">
        <title>Complete genome sequence of Schizopora paradoxa KUC8140, a cosmopolitan wood degrader in East Asia.</title>
        <authorList>
            <consortium name="DOE Joint Genome Institute"/>
            <person name="Min B."/>
            <person name="Park H."/>
            <person name="Jang Y."/>
            <person name="Kim J.-J."/>
            <person name="Kim K.H."/>
            <person name="Pangilinan J."/>
            <person name="Lipzen A."/>
            <person name="Riley R."/>
            <person name="Grigoriev I.V."/>
            <person name="Spatafora J.W."/>
            <person name="Choi I.-G."/>
        </authorList>
    </citation>
    <scope>NUCLEOTIDE SEQUENCE [LARGE SCALE GENOMIC DNA]</scope>
    <source>
        <strain evidence="1 2">KUC8140</strain>
    </source>
</reference>
<proteinExistence type="predicted"/>
<protein>
    <submittedName>
        <fullName evidence="1">Uncharacterized protein</fullName>
    </submittedName>
</protein>
<dbReference type="STRING" id="27342.A0A0H2R9W9"/>
<evidence type="ECO:0000313" key="2">
    <source>
        <dbReference type="Proteomes" id="UP000053477"/>
    </source>
</evidence>
<dbReference type="InParanoid" id="A0A0H2R9W9"/>
<dbReference type="AlphaFoldDB" id="A0A0H2R9W9"/>
<gene>
    <name evidence="1" type="ORF">SCHPADRAFT_880261</name>
</gene>
<dbReference type="EMBL" id="KQ086082">
    <property type="protein sequence ID" value="KLO08655.1"/>
    <property type="molecule type" value="Genomic_DNA"/>
</dbReference>